<evidence type="ECO:0000256" key="12">
    <source>
        <dbReference type="SAM" id="SignalP"/>
    </source>
</evidence>
<evidence type="ECO:0000256" key="4">
    <source>
        <dbReference type="ARBA" id="ARBA00022559"/>
    </source>
</evidence>
<keyword evidence="10" id="KW-0106">Calcium</keyword>
<evidence type="ECO:0000256" key="3">
    <source>
        <dbReference type="ARBA" id="ARBA00012313"/>
    </source>
</evidence>
<comment type="similarity">
    <text evidence="11">Belongs to the peroxidase family.</text>
</comment>
<comment type="catalytic activity">
    <reaction evidence="1">
        <text>2 a phenolic donor + H2O2 = 2 a phenolic radical donor + 2 H2O</text>
        <dbReference type="Rhea" id="RHEA:56136"/>
        <dbReference type="ChEBI" id="CHEBI:15377"/>
        <dbReference type="ChEBI" id="CHEBI:16240"/>
        <dbReference type="ChEBI" id="CHEBI:139520"/>
        <dbReference type="ChEBI" id="CHEBI:139521"/>
        <dbReference type="EC" id="1.11.1.7"/>
    </reaction>
</comment>
<keyword evidence="15" id="KW-1185">Reference proteome</keyword>
<gene>
    <name evidence="14" type="ORF">OLEA9_A105020</name>
</gene>
<keyword evidence="8" id="KW-0408">Iron</keyword>
<sequence length="126" mass="13788">MEWLLTLLERIFMTVLLGAVKHSTPSNTAEKDSPAKNPTLRGFEVIDNAKARLEALCQGIFWGADKLAFTARDGFEITGGLVYDALCPAGRRDGRISLATEATSNFPPPTSYVNQLTPTFSNKLLK</sequence>
<feature type="binding site" evidence="9">
    <location>
        <position position="107"/>
    </location>
    <ligand>
        <name>substrate</name>
    </ligand>
</feature>
<keyword evidence="7" id="KW-0560">Oxidoreductase</keyword>
<dbReference type="AlphaFoldDB" id="A0A8S0RDZ2"/>
<keyword evidence="5" id="KW-0349">Heme</keyword>
<keyword evidence="12" id="KW-0732">Signal</keyword>
<feature type="chain" id="PRO_5035793091" description="peroxidase" evidence="12">
    <location>
        <begin position="19"/>
        <end position="126"/>
    </location>
</feature>
<feature type="domain" description="Plant heme peroxidase family profile" evidence="13">
    <location>
        <begin position="14"/>
        <end position="126"/>
    </location>
</feature>
<keyword evidence="6 10" id="KW-0479">Metal-binding</keyword>
<keyword evidence="4 14" id="KW-0575">Peroxidase</keyword>
<dbReference type="GO" id="GO:0046872">
    <property type="term" value="F:metal ion binding"/>
    <property type="evidence" value="ECO:0007669"/>
    <property type="project" value="UniProtKB-KW"/>
</dbReference>
<dbReference type="InterPro" id="IPR000823">
    <property type="entry name" value="Peroxidase_pln"/>
</dbReference>
<evidence type="ECO:0000256" key="2">
    <source>
        <dbReference type="ARBA" id="ARBA00001970"/>
    </source>
</evidence>
<dbReference type="Gramene" id="OE9A105020T1">
    <property type="protein sequence ID" value="OE9A105020C1"/>
    <property type="gene ID" value="OE9A105020"/>
</dbReference>
<dbReference type="Gene3D" id="1.10.520.10">
    <property type="match status" value="1"/>
</dbReference>
<evidence type="ECO:0000313" key="15">
    <source>
        <dbReference type="Proteomes" id="UP000594638"/>
    </source>
</evidence>
<evidence type="ECO:0000259" key="13">
    <source>
        <dbReference type="PROSITE" id="PS50873"/>
    </source>
</evidence>
<dbReference type="EMBL" id="CACTIH010002590">
    <property type="protein sequence ID" value="CAA2976864.1"/>
    <property type="molecule type" value="Genomic_DNA"/>
</dbReference>
<comment type="cofactor">
    <cofactor evidence="2">
        <name>heme b</name>
        <dbReference type="ChEBI" id="CHEBI:60344"/>
    </cofactor>
</comment>
<dbReference type="PANTHER" id="PTHR31235">
    <property type="entry name" value="PEROXIDASE 25-RELATED"/>
    <property type="match status" value="1"/>
</dbReference>
<dbReference type="Proteomes" id="UP000594638">
    <property type="component" value="Unassembled WGS sequence"/>
</dbReference>
<name>A0A8S0RDZ2_OLEEU</name>
<evidence type="ECO:0000256" key="1">
    <source>
        <dbReference type="ARBA" id="ARBA00000189"/>
    </source>
</evidence>
<dbReference type="GO" id="GO:0020037">
    <property type="term" value="F:heme binding"/>
    <property type="evidence" value="ECO:0007669"/>
    <property type="project" value="InterPro"/>
</dbReference>
<dbReference type="Pfam" id="PF00141">
    <property type="entry name" value="peroxidase"/>
    <property type="match status" value="1"/>
</dbReference>
<feature type="binding site" evidence="10">
    <location>
        <position position="30"/>
    </location>
    <ligand>
        <name>Ca(2+)</name>
        <dbReference type="ChEBI" id="CHEBI:29108"/>
        <label>1</label>
    </ligand>
</feature>
<proteinExistence type="inferred from homology"/>
<evidence type="ECO:0000256" key="8">
    <source>
        <dbReference type="ARBA" id="ARBA00023004"/>
    </source>
</evidence>
<evidence type="ECO:0000256" key="7">
    <source>
        <dbReference type="ARBA" id="ARBA00023002"/>
    </source>
</evidence>
<evidence type="ECO:0000256" key="6">
    <source>
        <dbReference type="ARBA" id="ARBA00022723"/>
    </source>
</evidence>
<evidence type="ECO:0000256" key="11">
    <source>
        <dbReference type="RuleBase" id="RU004241"/>
    </source>
</evidence>
<dbReference type="OrthoDB" id="2113341at2759"/>
<evidence type="ECO:0000256" key="10">
    <source>
        <dbReference type="PIRSR" id="PIRSR600823-3"/>
    </source>
</evidence>
<comment type="caution">
    <text evidence="14">The sequence shown here is derived from an EMBL/GenBank/DDBJ whole genome shotgun (WGS) entry which is preliminary data.</text>
</comment>
<evidence type="ECO:0000256" key="5">
    <source>
        <dbReference type="ARBA" id="ARBA00022617"/>
    </source>
</evidence>
<comment type="cofactor">
    <cofactor evidence="10">
        <name>Ca(2+)</name>
        <dbReference type="ChEBI" id="CHEBI:29108"/>
    </cofactor>
    <text evidence="10">Binds 2 calcium ions per subunit.</text>
</comment>
<dbReference type="InterPro" id="IPR010255">
    <property type="entry name" value="Haem_peroxidase_sf"/>
</dbReference>
<dbReference type="InterPro" id="IPR002016">
    <property type="entry name" value="Haem_peroxidase"/>
</dbReference>
<evidence type="ECO:0000313" key="14">
    <source>
        <dbReference type="EMBL" id="CAA2976864.1"/>
    </source>
</evidence>
<accession>A0A8S0RDZ2</accession>
<feature type="signal peptide" evidence="12">
    <location>
        <begin position="1"/>
        <end position="18"/>
    </location>
</feature>
<dbReference type="SUPFAM" id="SSF48113">
    <property type="entry name" value="Heme-dependent peroxidases"/>
    <property type="match status" value="1"/>
</dbReference>
<dbReference type="PROSITE" id="PS50873">
    <property type="entry name" value="PEROXIDASE_4"/>
    <property type="match status" value="1"/>
</dbReference>
<protein>
    <recommendedName>
        <fullName evidence="3">peroxidase</fullName>
        <ecNumber evidence="3">1.11.1.7</ecNumber>
    </recommendedName>
</protein>
<dbReference type="GO" id="GO:0006979">
    <property type="term" value="P:response to oxidative stress"/>
    <property type="evidence" value="ECO:0007669"/>
    <property type="project" value="InterPro"/>
</dbReference>
<reference evidence="14 15" key="1">
    <citation type="submission" date="2019-12" db="EMBL/GenBank/DDBJ databases">
        <authorList>
            <person name="Alioto T."/>
            <person name="Alioto T."/>
            <person name="Gomez Garrido J."/>
        </authorList>
    </citation>
    <scope>NUCLEOTIDE SEQUENCE [LARGE SCALE GENOMIC DNA]</scope>
</reference>
<dbReference type="EC" id="1.11.1.7" evidence="3"/>
<dbReference type="GO" id="GO:0140825">
    <property type="term" value="F:lactoperoxidase activity"/>
    <property type="evidence" value="ECO:0007669"/>
    <property type="project" value="UniProtKB-EC"/>
</dbReference>
<evidence type="ECO:0000256" key="9">
    <source>
        <dbReference type="PIRSR" id="PIRSR600823-2"/>
    </source>
</evidence>
<organism evidence="14 15">
    <name type="scientific">Olea europaea subsp. europaea</name>
    <dbReference type="NCBI Taxonomy" id="158383"/>
    <lineage>
        <taxon>Eukaryota</taxon>
        <taxon>Viridiplantae</taxon>
        <taxon>Streptophyta</taxon>
        <taxon>Embryophyta</taxon>
        <taxon>Tracheophyta</taxon>
        <taxon>Spermatophyta</taxon>
        <taxon>Magnoliopsida</taxon>
        <taxon>eudicotyledons</taxon>
        <taxon>Gunneridae</taxon>
        <taxon>Pentapetalae</taxon>
        <taxon>asterids</taxon>
        <taxon>lamiids</taxon>
        <taxon>Lamiales</taxon>
        <taxon>Oleaceae</taxon>
        <taxon>Oleeae</taxon>
        <taxon>Olea</taxon>
    </lineage>
</organism>